<dbReference type="PANTHER" id="PTHR19268">
    <property type="entry name" value="G PROTEIN-COUPLED RECEPTOR"/>
    <property type="match status" value="1"/>
</dbReference>
<feature type="transmembrane region" description="Helical" evidence="11">
    <location>
        <begin position="20"/>
        <end position="43"/>
    </location>
</feature>
<evidence type="ECO:0000256" key="7">
    <source>
        <dbReference type="ARBA" id="ARBA00023157"/>
    </source>
</evidence>
<feature type="transmembrane region" description="Helical" evidence="11">
    <location>
        <begin position="91"/>
        <end position="112"/>
    </location>
</feature>
<feature type="domain" description="G-protein coupled receptors family 1 profile" evidence="12">
    <location>
        <begin position="33"/>
        <end position="330"/>
    </location>
</feature>
<feature type="transmembrane region" description="Helical" evidence="11">
    <location>
        <begin position="274"/>
        <end position="292"/>
    </location>
</feature>
<reference evidence="13 14" key="1">
    <citation type="submission" date="2024-11" db="EMBL/GenBank/DDBJ databases">
        <title>Chromosome-level genome assembly of the freshwater bivalve Anodonta woodiana.</title>
        <authorList>
            <person name="Chen X."/>
        </authorList>
    </citation>
    <scope>NUCLEOTIDE SEQUENCE [LARGE SCALE GENOMIC DNA]</scope>
    <source>
        <strain evidence="13">MN2024</strain>
        <tissue evidence="13">Gills</tissue>
    </source>
</reference>
<evidence type="ECO:0000256" key="4">
    <source>
        <dbReference type="ARBA" id="ARBA00022989"/>
    </source>
</evidence>
<evidence type="ECO:0000256" key="6">
    <source>
        <dbReference type="ARBA" id="ARBA00023136"/>
    </source>
</evidence>
<dbReference type="InterPro" id="IPR051509">
    <property type="entry name" value="GPCR_Orphan/Phoenixin"/>
</dbReference>
<evidence type="ECO:0000256" key="10">
    <source>
        <dbReference type="ARBA" id="ARBA00023224"/>
    </source>
</evidence>
<dbReference type="Pfam" id="PF00001">
    <property type="entry name" value="7tm_1"/>
    <property type="match status" value="1"/>
</dbReference>
<dbReference type="EMBL" id="JBJQND010000015">
    <property type="protein sequence ID" value="KAL3853674.1"/>
    <property type="molecule type" value="Genomic_DNA"/>
</dbReference>
<protein>
    <recommendedName>
        <fullName evidence="12">G-protein coupled receptors family 1 profile domain-containing protein</fullName>
    </recommendedName>
</protein>
<sequence length="376" mass="42987">MENISDLHQYVTYGSECSFASVLGFIVVFGILGNALIIFIIVYDKHRHKVSYYYVVCFSLSNICRSFLCLSLSLSAALGGSYVHSTTSCNILAFANSFFVYSSANALLLLAIDRYASATFSRAYDRCTKGCFSLCTVSLVWIIAFIVAFLPVFGVGRYRYIYSELQCTFYHRRYEQNDTLGYVLFFVSLMVACLVLYSKIFLFKRAHRRMCPLQHQPARSTDWNFFGPGANLQAMINLLNGFTGLRNPMGSLVQNIPQTFGRVVNLRVVRNGHFIRMCFLPSVIYCTVWTPYVLRILAHVFGYDSFISDKVVFSLTLLSHSYIVLCPIVMLLFQSPLRSSLCTVIQSCKTKSKYFMLRRERSRKERYNLHCIELCG</sequence>
<evidence type="ECO:0000256" key="11">
    <source>
        <dbReference type="SAM" id="Phobius"/>
    </source>
</evidence>
<evidence type="ECO:0000313" key="13">
    <source>
        <dbReference type="EMBL" id="KAL3853674.1"/>
    </source>
</evidence>
<evidence type="ECO:0000313" key="14">
    <source>
        <dbReference type="Proteomes" id="UP001634394"/>
    </source>
</evidence>
<keyword evidence="6 11" id="KW-0472">Membrane</keyword>
<feature type="transmembrane region" description="Helical" evidence="11">
    <location>
        <begin position="132"/>
        <end position="153"/>
    </location>
</feature>
<dbReference type="PANTHER" id="PTHR19268:SF2">
    <property type="entry name" value="G-PROTEIN COUPLED RECEPTORS FAMILY 1 PROFILE DOMAIN-CONTAINING PROTEIN"/>
    <property type="match status" value="1"/>
</dbReference>
<keyword evidence="2" id="KW-1003">Cell membrane</keyword>
<dbReference type="InterPro" id="IPR017452">
    <property type="entry name" value="GPCR_Rhodpsn_7TM"/>
</dbReference>
<name>A0ABD3UW47_SINWO</name>
<dbReference type="PROSITE" id="PS50262">
    <property type="entry name" value="G_PROTEIN_RECEP_F1_2"/>
    <property type="match status" value="1"/>
</dbReference>
<evidence type="ECO:0000256" key="2">
    <source>
        <dbReference type="ARBA" id="ARBA00022475"/>
    </source>
</evidence>
<evidence type="ECO:0000256" key="3">
    <source>
        <dbReference type="ARBA" id="ARBA00022692"/>
    </source>
</evidence>
<evidence type="ECO:0000256" key="8">
    <source>
        <dbReference type="ARBA" id="ARBA00023170"/>
    </source>
</evidence>
<evidence type="ECO:0000256" key="1">
    <source>
        <dbReference type="ARBA" id="ARBA00004651"/>
    </source>
</evidence>
<dbReference type="Gene3D" id="1.20.1070.10">
    <property type="entry name" value="Rhodopsin 7-helix transmembrane proteins"/>
    <property type="match status" value="1"/>
</dbReference>
<feature type="transmembrane region" description="Helical" evidence="11">
    <location>
        <begin position="180"/>
        <end position="202"/>
    </location>
</feature>
<evidence type="ECO:0000259" key="12">
    <source>
        <dbReference type="PROSITE" id="PS50262"/>
    </source>
</evidence>
<keyword evidence="10" id="KW-0807">Transducer</keyword>
<evidence type="ECO:0000256" key="5">
    <source>
        <dbReference type="ARBA" id="ARBA00023040"/>
    </source>
</evidence>
<keyword evidence="7" id="KW-1015">Disulfide bond</keyword>
<feature type="transmembrane region" description="Helical" evidence="11">
    <location>
        <begin position="312"/>
        <end position="333"/>
    </location>
</feature>
<keyword evidence="14" id="KW-1185">Reference proteome</keyword>
<proteinExistence type="predicted"/>
<organism evidence="13 14">
    <name type="scientific">Sinanodonta woodiana</name>
    <name type="common">Chinese pond mussel</name>
    <name type="synonym">Anodonta woodiana</name>
    <dbReference type="NCBI Taxonomy" id="1069815"/>
    <lineage>
        <taxon>Eukaryota</taxon>
        <taxon>Metazoa</taxon>
        <taxon>Spiralia</taxon>
        <taxon>Lophotrochozoa</taxon>
        <taxon>Mollusca</taxon>
        <taxon>Bivalvia</taxon>
        <taxon>Autobranchia</taxon>
        <taxon>Heteroconchia</taxon>
        <taxon>Palaeoheterodonta</taxon>
        <taxon>Unionida</taxon>
        <taxon>Unionoidea</taxon>
        <taxon>Unionidae</taxon>
        <taxon>Unioninae</taxon>
        <taxon>Sinanodonta</taxon>
    </lineage>
</organism>
<dbReference type="GO" id="GO:0004930">
    <property type="term" value="F:G protein-coupled receptor activity"/>
    <property type="evidence" value="ECO:0007669"/>
    <property type="project" value="UniProtKB-KW"/>
</dbReference>
<dbReference type="SUPFAM" id="SSF81321">
    <property type="entry name" value="Family A G protein-coupled receptor-like"/>
    <property type="match status" value="1"/>
</dbReference>
<keyword evidence="9" id="KW-0325">Glycoprotein</keyword>
<comment type="subcellular location">
    <subcellularLocation>
        <location evidence="1">Cell membrane</location>
        <topology evidence="1">Multi-pass membrane protein</topology>
    </subcellularLocation>
</comment>
<dbReference type="AlphaFoldDB" id="A0ABD3UW47"/>
<gene>
    <name evidence="13" type="ORF">ACJMK2_017197</name>
</gene>
<feature type="transmembrane region" description="Helical" evidence="11">
    <location>
        <begin position="52"/>
        <end position="79"/>
    </location>
</feature>
<dbReference type="GO" id="GO:0005886">
    <property type="term" value="C:plasma membrane"/>
    <property type="evidence" value="ECO:0007669"/>
    <property type="project" value="UniProtKB-SubCell"/>
</dbReference>
<evidence type="ECO:0000256" key="9">
    <source>
        <dbReference type="ARBA" id="ARBA00023180"/>
    </source>
</evidence>
<dbReference type="Proteomes" id="UP001634394">
    <property type="component" value="Unassembled WGS sequence"/>
</dbReference>
<keyword evidence="4 11" id="KW-1133">Transmembrane helix</keyword>
<keyword evidence="8" id="KW-0675">Receptor</keyword>
<keyword evidence="5" id="KW-0297">G-protein coupled receptor</keyword>
<accession>A0ABD3UW47</accession>
<keyword evidence="3 11" id="KW-0812">Transmembrane</keyword>
<dbReference type="PRINTS" id="PR00237">
    <property type="entry name" value="GPCRRHODOPSN"/>
</dbReference>
<dbReference type="InterPro" id="IPR000276">
    <property type="entry name" value="GPCR_Rhodpsn"/>
</dbReference>
<comment type="caution">
    <text evidence="13">The sequence shown here is derived from an EMBL/GenBank/DDBJ whole genome shotgun (WGS) entry which is preliminary data.</text>
</comment>